<evidence type="ECO:0000313" key="2">
    <source>
        <dbReference type="Proteomes" id="UP000694541"/>
    </source>
</evidence>
<dbReference type="Proteomes" id="UP000694541">
    <property type="component" value="Unplaced"/>
</dbReference>
<proteinExistence type="predicted"/>
<reference evidence="1" key="2">
    <citation type="submission" date="2025-09" db="UniProtKB">
        <authorList>
            <consortium name="Ensembl"/>
        </authorList>
    </citation>
    <scope>IDENTIFICATION</scope>
</reference>
<organism evidence="1 2">
    <name type="scientific">Accipiter nisus</name>
    <name type="common">Eurasian sparrowhawk</name>
    <dbReference type="NCBI Taxonomy" id="211598"/>
    <lineage>
        <taxon>Eukaryota</taxon>
        <taxon>Metazoa</taxon>
        <taxon>Chordata</taxon>
        <taxon>Craniata</taxon>
        <taxon>Vertebrata</taxon>
        <taxon>Euteleostomi</taxon>
        <taxon>Archelosauria</taxon>
        <taxon>Archosauria</taxon>
        <taxon>Dinosauria</taxon>
        <taxon>Saurischia</taxon>
        <taxon>Theropoda</taxon>
        <taxon>Coelurosauria</taxon>
        <taxon>Aves</taxon>
        <taxon>Neognathae</taxon>
        <taxon>Neoaves</taxon>
        <taxon>Telluraves</taxon>
        <taxon>Accipitrimorphae</taxon>
        <taxon>Accipitriformes</taxon>
        <taxon>Accipitridae</taxon>
        <taxon>Accipitrinae</taxon>
        <taxon>Accipiter</taxon>
    </lineage>
</organism>
<sequence>MEPTVTTCLLPQMTLGWHPWGTSELQCPGEMCWCPVQTSPRGVVMETGEPCPTLHPAHPGCSCRCISFNTSYHIWRGTMG</sequence>
<dbReference type="AlphaFoldDB" id="A0A8B9MLW7"/>
<dbReference type="Ensembl" id="ENSANIT00000010141.1">
    <property type="protein sequence ID" value="ENSANIP00000009803.1"/>
    <property type="gene ID" value="ENSANIG00000006615.1"/>
</dbReference>
<name>A0A8B9MLW7_9AVES</name>
<evidence type="ECO:0000313" key="1">
    <source>
        <dbReference type="Ensembl" id="ENSANIP00000009803.1"/>
    </source>
</evidence>
<reference evidence="1" key="1">
    <citation type="submission" date="2025-08" db="UniProtKB">
        <authorList>
            <consortium name="Ensembl"/>
        </authorList>
    </citation>
    <scope>IDENTIFICATION</scope>
</reference>
<protein>
    <submittedName>
        <fullName evidence="1">Uncharacterized protein</fullName>
    </submittedName>
</protein>
<keyword evidence="2" id="KW-1185">Reference proteome</keyword>
<accession>A0A8B9MLW7</accession>